<dbReference type="Gene3D" id="3.60.40.10">
    <property type="entry name" value="PPM-type phosphatase domain"/>
    <property type="match status" value="1"/>
</dbReference>
<dbReference type="RefSeq" id="WP_066801799.1">
    <property type="nucleotide sequence ID" value="NZ_SOBK01000001.1"/>
</dbReference>
<dbReference type="Pfam" id="PF07228">
    <property type="entry name" value="SpoIIE"/>
    <property type="match status" value="1"/>
</dbReference>
<keyword evidence="2" id="KW-0472">Membrane</keyword>
<evidence type="ECO:0000256" key="2">
    <source>
        <dbReference type="SAM" id="Phobius"/>
    </source>
</evidence>
<gene>
    <name evidence="5" type="ORF">AWY79_06560</name>
    <name evidence="6" type="ORF">EDC59_101181</name>
</gene>
<dbReference type="Gene3D" id="6.10.340.10">
    <property type="match status" value="1"/>
</dbReference>
<feature type="transmembrane region" description="Helical" evidence="2">
    <location>
        <begin position="7"/>
        <end position="26"/>
    </location>
</feature>
<proteinExistence type="predicted"/>
<sequence>MRIQYKLMILLMSISLIPLLVVGVSVRRDLIAMSETLATRSGNILVHKASTGLQRIVVDHARVLLGERQLLESTALLLASRIEGVLSGHAHMPDEETFTLGETAQREAAGDYFILHMGNPSPLVVDFSRADSEGPGVGTTAEHLIPLLGKVKFDYPGLILWLRVTLDDGTVLTYPQAKSGRMRGRGGMNAPQAMDGEGGPLQSKLAWTTPKVDPATRRMAFEVSAPIRDAQGALQGNLTLVIPVDSVLRKNRHVSIFSSSADALLVRPEPGAEGSPARVRIVAEEQSDRSGPAHWMVPESESWIEPTDPEQFGLMADSLLAGKPGVVGMEHLGGQALWAFSPMDENGTSLLIIVPKSDIVRDAQAARAFVEEQVDEHNSKMGFVALAVAVSVLLLSLFLSRMFTRNISELADSVRSVAKGNFAVRATIRSTDEVGQLGMAFNSMIPELKERVKLKNSLEVAQEVQQSLLPAKPPAFDWADVAATSSYCDETGGDYYGFIRRSSGESEGLIVAVGDVSGHGMQAALLMASVRAYLRGQLSGDAGLDEAVRRVNELITDDVEGTGRFMTLFLLELVDGGARWVRAGHDPALLFDPEAGTFEELLGDGLPLGVTHDVDFEVGSKPALKSGQYIIIGTDGIWEMHSPSGEMFGKERLKDLVRANAGQPARAIITALETALVAFRGQAGQMDDMTIAVVRRR</sequence>
<evidence type="ECO:0000259" key="3">
    <source>
        <dbReference type="PROSITE" id="PS50885"/>
    </source>
</evidence>
<dbReference type="SMART" id="SM00331">
    <property type="entry name" value="PP2C_SIG"/>
    <property type="match status" value="1"/>
</dbReference>
<dbReference type="Proteomes" id="UP000055611">
    <property type="component" value="Chromosome"/>
</dbReference>
<reference evidence="6 8" key="2">
    <citation type="submission" date="2019-03" db="EMBL/GenBank/DDBJ databases">
        <title>Genomic Encyclopedia of Type Strains, Phase IV (KMG-IV): sequencing the most valuable type-strain genomes for metagenomic binning, comparative biology and taxonomic classification.</title>
        <authorList>
            <person name="Goeker M."/>
        </authorList>
    </citation>
    <scope>NUCLEOTIDE SEQUENCE [LARGE SCALE GENOMIC DNA]</scope>
    <source>
        <strain evidence="6 8">DSM 101483</strain>
    </source>
</reference>
<dbReference type="KEGG" id="dej:AWY79_06560"/>
<dbReference type="CDD" id="cd06225">
    <property type="entry name" value="HAMP"/>
    <property type="match status" value="1"/>
</dbReference>
<dbReference type="InterPro" id="IPR001932">
    <property type="entry name" value="PPM-type_phosphatase-like_dom"/>
</dbReference>
<keyword evidence="2" id="KW-0812">Transmembrane</keyword>
<dbReference type="OrthoDB" id="343514at2"/>
<dbReference type="SMART" id="SM00304">
    <property type="entry name" value="HAMP"/>
    <property type="match status" value="1"/>
</dbReference>
<dbReference type="PANTHER" id="PTHR43156:SF2">
    <property type="entry name" value="STAGE II SPORULATION PROTEIN E"/>
    <property type="match status" value="1"/>
</dbReference>
<evidence type="ECO:0000256" key="1">
    <source>
        <dbReference type="ARBA" id="ARBA00022801"/>
    </source>
</evidence>
<dbReference type="InterPro" id="IPR003660">
    <property type="entry name" value="HAMP_dom"/>
</dbReference>
<evidence type="ECO:0000313" key="5">
    <source>
        <dbReference type="EMBL" id="AMK10794.1"/>
    </source>
</evidence>
<evidence type="ECO:0000313" key="7">
    <source>
        <dbReference type="Proteomes" id="UP000055611"/>
    </source>
</evidence>
<dbReference type="GO" id="GO:0016020">
    <property type="term" value="C:membrane"/>
    <property type="evidence" value="ECO:0007669"/>
    <property type="project" value="InterPro"/>
</dbReference>
<feature type="domain" description="PPM-type phosphatase" evidence="4">
    <location>
        <begin position="480"/>
        <end position="696"/>
    </location>
</feature>
<dbReference type="InterPro" id="IPR052016">
    <property type="entry name" value="Bact_Sigma-Reg"/>
</dbReference>
<protein>
    <submittedName>
        <fullName evidence="5">Serine/threonine protein phosphatase</fullName>
    </submittedName>
    <submittedName>
        <fullName evidence="6">Sigma-B regulation protein RsbU (Phosphoserine phosphatase)</fullName>
    </submittedName>
</protein>
<dbReference type="EMBL" id="SOBK01000001">
    <property type="protein sequence ID" value="TDT91781.1"/>
    <property type="molecule type" value="Genomic_DNA"/>
</dbReference>
<dbReference type="CDD" id="cd18773">
    <property type="entry name" value="PDC1_HK_sensor"/>
    <property type="match status" value="1"/>
</dbReference>
<dbReference type="GO" id="GO:0007165">
    <property type="term" value="P:signal transduction"/>
    <property type="evidence" value="ECO:0007669"/>
    <property type="project" value="InterPro"/>
</dbReference>
<reference evidence="5 7" key="1">
    <citation type="journal article" date="2016" name="Front. Microbiol.">
        <title>Genome Sequence of the Piezophilic, Mesophilic Sulfate-Reducing Bacterium Desulfovibrio indicus J2T.</title>
        <authorList>
            <person name="Cao J."/>
            <person name="Maignien L."/>
            <person name="Shao Z."/>
            <person name="Alain K."/>
            <person name="Jebbar M."/>
        </authorList>
    </citation>
    <scope>NUCLEOTIDE SEQUENCE [LARGE SCALE GENOMIC DNA]</scope>
    <source>
        <strain evidence="5 7">J2</strain>
    </source>
</reference>
<dbReference type="SUPFAM" id="SSF158472">
    <property type="entry name" value="HAMP domain-like"/>
    <property type="match status" value="1"/>
</dbReference>
<name>A0A126QLJ8_9BACT</name>
<dbReference type="AlphaFoldDB" id="A0A126QLJ8"/>
<keyword evidence="2" id="KW-1133">Transmembrane helix</keyword>
<dbReference type="Pfam" id="PF00672">
    <property type="entry name" value="HAMP"/>
    <property type="match status" value="1"/>
</dbReference>
<evidence type="ECO:0000259" key="4">
    <source>
        <dbReference type="PROSITE" id="PS51746"/>
    </source>
</evidence>
<accession>A0A126QLJ8</accession>
<evidence type="ECO:0000313" key="6">
    <source>
        <dbReference type="EMBL" id="TDT91781.1"/>
    </source>
</evidence>
<dbReference type="SUPFAM" id="SSF81606">
    <property type="entry name" value="PP2C-like"/>
    <property type="match status" value="1"/>
</dbReference>
<dbReference type="Proteomes" id="UP000295506">
    <property type="component" value="Unassembled WGS sequence"/>
</dbReference>
<dbReference type="PROSITE" id="PS50885">
    <property type="entry name" value="HAMP"/>
    <property type="match status" value="1"/>
</dbReference>
<dbReference type="InterPro" id="IPR036457">
    <property type="entry name" value="PPM-type-like_dom_sf"/>
</dbReference>
<dbReference type="GO" id="GO:0016791">
    <property type="term" value="F:phosphatase activity"/>
    <property type="evidence" value="ECO:0007669"/>
    <property type="project" value="TreeGrafter"/>
</dbReference>
<dbReference type="EMBL" id="CP014206">
    <property type="protein sequence ID" value="AMK10794.1"/>
    <property type="molecule type" value="Genomic_DNA"/>
</dbReference>
<dbReference type="PROSITE" id="PS51746">
    <property type="entry name" value="PPM_2"/>
    <property type="match status" value="1"/>
</dbReference>
<feature type="domain" description="HAMP" evidence="3">
    <location>
        <begin position="401"/>
        <end position="453"/>
    </location>
</feature>
<organism evidence="6 8">
    <name type="scientific">Pseudodesulfovibrio indicus</name>
    <dbReference type="NCBI Taxonomy" id="1716143"/>
    <lineage>
        <taxon>Bacteria</taxon>
        <taxon>Pseudomonadati</taxon>
        <taxon>Thermodesulfobacteriota</taxon>
        <taxon>Desulfovibrionia</taxon>
        <taxon>Desulfovibrionales</taxon>
        <taxon>Desulfovibrionaceae</taxon>
    </lineage>
</organism>
<evidence type="ECO:0000313" key="8">
    <source>
        <dbReference type="Proteomes" id="UP000295506"/>
    </source>
</evidence>
<keyword evidence="7" id="KW-1185">Reference proteome</keyword>
<keyword evidence="1" id="KW-0378">Hydrolase</keyword>
<dbReference type="PANTHER" id="PTHR43156">
    <property type="entry name" value="STAGE II SPORULATION PROTEIN E-RELATED"/>
    <property type="match status" value="1"/>
</dbReference>